<dbReference type="GO" id="GO:1904680">
    <property type="term" value="F:peptide transmembrane transporter activity"/>
    <property type="evidence" value="ECO:0007669"/>
    <property type="project" value="TreeGrafter"/>
</dbReference>
<dbReference type="GO" id="GO:0015833">
    <property type="term" value="P:peptide transport"/>
    <property type="evidence" value="ECO:0007669"/>
    <property type="project" value="TreeGrafter"/>
</dbReference>
<keyword evidence="9" id="KW-1185">Reference proteome</keyword>
<proteinExistence type="inferred from homology"/>
<dbReference type="GO" id="GO:0030313">
    <property type="term" value="C:cell envelope"/>
    <property type="evidence" value="ECO:0007669"/>
    <property type="project" value="UniProtKB-SubCell"/>
</dbReference>
<dbReference type="InterPro" id="IPR000914">
    <property type="entry name" value="SBP_5_dom"/>
</dbReference>
<feature type="region of interest" description="Disordered" evidence="5">
    <location>
        <begin position="25"/>
        <end position="59"/>
    </location>
</feature>
<feature type="chain" id="PRO_5038796093" evidence="6">
    <location>
        <begin position="22"/>
        <end position="680"/>
    </location>
</feature>
<protein>
    <submittedName>
        <fullName evidence="8">Oligopeptide transport system substrate-binding protein</fullName>
    </submittedName>
</protein>
<keyword evidence="3" id="KW-0813">Transport</keyword>
<dbReference type="STRING" id="1121322.SAMN02745136_05452"/>
<dbReference type="Gene3D" id="3.10.105.10">
    <property type="entry name" value="Dipeptide-binding Protein, Domain 3"/>
    <property type="match status" value="1"/>
</dbReference>
<evidence type="ECO:0000256" key="2">
    <source>
        <dbReference type="ARBA" id="ARBA00005695"/>
    </source>
</evidence>
<feature type="domain" description="Solute-binding protein family 5" evidence="7">
    <location>
        <begin position="104"/>
        <end position="549"/>
    </location>
</feature>
<evidence type="ECO:0000256" key="6">
    <source>
        <dbReference type="SAM" id="SignalP"/>
    </source>
</evidence>
<dbReference type="RefSeq" id="WP_073280346.1">
    <property type="nucleotide sequence ID" value="NZ_FRAC01000044.1"/>
</dbReference>
<evidence type="ECO:0000256" key="5">
    <source>
        <dbReference type="SAM" id="MobiDB-lite"/>
    </source>
</evidence>
<dbReference type="PANTHER" id="PTHR30290">
    <property type="entry name" value="PERIPLASMIC BINDING COMPONENT OF ABC TRANSPORTER"/>
    <property type="match status" value="1"/>
</dbReference>
<name>A0A1M7CLI2_9FIRM</name>
<evidence type="ECO:0000313" key="8">
    <source>
        <dbReference type="EMBL" id="SHL68060.1"/>
    </source>
</evidence>
<dbReference type="Proteomes" id="UP000184386">
    <property type="component" value="Unassembled WGS sequence"/>
</dbReference>
<comment type="subcellular location">
    <subcellularLocation>
        <location evidence="1">Cell envelope</location>
    </subcellularLocation>
</comment>
<feature type="signal peptide" evidence="6">
    <location>
        <begin position="1"/>
        <end position="21"/>
    </location>
</feature>
<evidence type="ECO:0000313" key="9">
    <source>
        <dbReference type="Proteomes" id="UP000184386"/>
    </source>
</evidence>
<accession>A0A1M7CLI2</accession>
<evidence type="ECO:0000256" key="3">
    <source>
        <dbReference type="ARBA" id="ARBA00022448"/>
    </source>
</evidence>
<dbReference type="PIRSF" id="PIRSF002741">
    <property type="entry name" value="MppA"/>
    <property type="match status" value="1"/>
</dbReference>
<evidence type="ECO:0000256" key="4">
    <source>
        <dbReference type="ARBA" id="ARBA00022729"/>
    </source>
</evidence>
<dbReference type="InterPro" id="IPR039424">
    <property type="entry name" value="SBP_5"/>
</dbReference>
<reference evidence="8 9" key="1">
    <citation type="submission" date="2016-11" db="EMBL/GenBank/DDBJ databases">
        <authorList>
            <person name="Jaros S."/>
            <person name="Januszkiewicz K."/>
            <person name="Wedrychowicz H."/>
        </authorList>
    </citation>
    <scope>NUCLEOTIDE SEQUENCE [LARGE SCALE GENOMIC DNA]</scope>
    <source>
        <strain evidence="8 9">DSM 15929</strain>
    </source>
</reference>
<feature type="compositionally biased region" description="Low complexity" evidence="5">
    <location>
        <begin position="32"/>
        <end position="50"/>
    </location>
</feature>
<comment type="similarity">
    <text evidence="2">Belongs to the bacterial solute-binding protein 5 family.</text>
</comment>
<dbReference type="Pfam" id="PF00496">
    <property type="entry name" value="SBP_bac_5"/>
    <property type="match status" value="1"/>
</dbReference>
<gene>
    <name evidence="8" type="ORF">SAMN02745136_05452</name>
</gene>
<dbReference type="SUPFAM" id="SSF53850">
    <property type="entry name" value="Periplasmic binding protein-like II"/>
    <property type="match status" value="1"/>
</dbReference>
<dbReference type="Gene3D" id="3.40.190.10">
    <property type="entry name" value="Periplasmic binding protein-like II"/>
    <property type="match status" value="1"/>
</dbReference>
<evidence type="ECO:0000256" key="1">
    <source>
        <dbReference type="ARBA" id="ARBA00004196"/>
    </source>
</evidence>
<organism evidence="8 9">
    <name type="scientific">Anaerocolumna jejuensis DSM 15929</name>
    <dbReference type="NCBI Taxonomy" id="1121322"/>
    <lineage>
        <taxon>Bacteria</taxon>
        <taxon>Bacillati</taxon>
        <taxon>Bacillota</taxon>
        <taxon>Clostridia</taxon>
        <taxon>Lachnospirales</taxon>
        <taxon>Lachnospiraceae</taxon>
        <taxon>Anaerocolumna</taxon>
    </lineage>
</organism>
<dbReference type="PROSITE" id="PS51257">
    <property type="entry name" value="PROKAR_LIPOPROTEIN"/>
    <property type="match status" value="1"/>
</dbReference>
<dbReference type="AlphaFoldDB" id="A0A1M7CLI2"/>
<keyword evidence="4 6" id="KW-0732">Signal</keyword>
<dbReference type="EMBL" id="FRAC01000044">
    <property type="protein sequence ID" value="SHL68060.1"/>
    <property type="molecule type" value="Genomic_DNA"/>
</dbReference>
<evidence type="ECO:0000259" key="7">
    <source>
        <dbReference type="Pfam" id="PF00496"/>
    </source>
</evidence>
<sequence>MKKRVLALLLTLVMVFSLVGCKDKKETKTDTDTPTEGASTPEATATAEAEAGSEDAPGVGGTLTLAYNADIDNLDYTFTQRATNNEHVANFVDSLLENDSSGNLVPDLAESWEVSADGLTYTYHIRQGVKWVTSEGTEYAEVTAQDWVTALKHAADVESETLYIVSGSVKGLQDYIDGKTKDFSTVGVKAVDDYTLEYTLNQSEPYWNSKTTYGILFPINAEFLESQGESFGSTNPSSILYNGPFLLTNNTAKSVIEYTKNENYWDAGNVFIDGVKYIYNDGSDPDSYFAQFQEGTLSQAAVYPNSAGFSKVTEAYPDGVIFSQSNGTTYNMTFNFARVAYEHTSKKSDEEKSSTAKAILNRDFRLALLFAFNRTSYSAQGVGDEAAAARLRNTLIPPQFLQVNGENYGKTVAGKLSALDSNAFGGIDLSDGQDPYYNAKKAKEYISKARTTLEAEGVKFPIHLDLPELETSEILVNQAKSLKQSIESALGTDNVVIDIQLLAQDPFYAATYYATTGAASDFDISTASGWSPDYDDPATYLNIYNSRTGDMLSTLGLTGTALVEGKDTSADAKAALKITDYDALLDTAAAITGKDQLNERYTAYAEAEAWLLDNVLQIPIYNGGGRPRVTKVIPFTVPYGWSGISADKLKYIKLQAEPVTQNQYDAALSKWNTARSAAGK</sequence>
<dbReference type="GO" id="GO:0043190">
    <property type="term" value="C:ATP-binding cassette (ABC) transporter complex"/>
    <property type="evidence" value="ECO:0007669"/>
    <property type="project" value="InterPro"/>
</dbReference>
<dbReference type="InterPro" id="IPR030678">
    <property type="entry name" value="Peptide/Ni-bd"/>
</dbReference>
<dbReference type="PANTHER" id="PTHR30290:SF10">
    <property type="entry name" value="PERIPLASMIC OLIGOPEPTIDE-BINDING PROTEIN-RELATED"/>
    <property type="match status" value="1"/>
</dbReference>
<dbReference type="CDD" id="cd08504">
    <property type="entry name" value="PBP2_OppA"/>
    <property type="match status" value="1"/>
</dbReference>
<dbReference type="GO" id="GO:0042597">
    <property type="term" value="C:periplasmic space"/>
    <property type="evidence" value="ECO:0007669"/>
    <property type="project" value="UniProtKB-ARBA"/>
</dbReference>